<comment type="caution">
    <text evidence="1">The sequence shown here is derived from an EMBL/GenBank/DDBJ whole genome shotgun (WGS) entry which is preliminary data.</text>
</comment>
<evidence type="ECO:0000313" key="1">
    <source>
        <dbReference type="EMBL" id="GEO42037.1"/>
    </source>
</evidence>
<sequence length="51" mass="5932">MALAAVKDEKTLAELAQQFDIHPNQITQWKAQLLDRELWRKLGDDEVRKVA</sequence>
<keyword evidence="2" id="KW-1185">Reference proteome</keyword>
<dbReference type="GO" id="GO:0043565">
    <property type="term" value="F:sequence-specific DNA binding"/>
    <property type="evidence" value="ECO:0007669"/>
    <property type="project" value="InterPro"/>
</dbReference>
<reference evidence="1 2" key="1">
    <citation type="submission" date="2019-07" db="EMBL/GenBank/DDBJ databases">
        <title>Whole genome shotgun sequence of Skermanella aerolata NBRC 106429.</title>
        <authorList>
            <person name="Hosoyama A."/>
            <person name="Uohara A."/>
            <person name="Ohji S."/>
            <person name="Ichikawa N."/>
        </authorList>
    </citation>
    <scope>NUCLEOTIDE SEQUENCE [LARGE SCALE GENOMIC DNA]</scope>
    <source>
        <strain evidence="1 2">NBRC 106429</strain>
    </source>
</reference>
<accession>A0A512DZY1</accession>
<evidence type="ECO:0000313" key="2">
    <source>
        <dbReference type="Proteomes" id="UP000321523"/>
    </source>
</evidence>
<dbReference type="Proteomes" id="UP000321523">
    <property type="component" value="Unassembled WGS sequence"/>
</dbReference>
<protein>
    <recommendedName>
        <fullName evidence="3">Transposase</fullName>
    </recommendedName>
</protein>
<dbReference type="AlphaFoldDB" id="A0A512DZY1"/>
<dbReference type="InterPro" id="IPR010921">
    <property type="entry name" value="Trp_repressor/repl_initiator"/>
</dbReference>
<name>A0A512DZY1_9PROT</name>
<dbReference type="SUPFAM" id="SSF48295">
    <property type="entry name" value="TrpR-like"/>
    <property type="match status" value="1"/>
</dbReference>
<dbReference type="EMBL" id="BJYZ01000034">
    <property type="protein sequence ID" value="GEO42037.1"/>
    <property type="molecule type" value="Genomic_DNA"/>
</dbReference>
<organism evidence="1 2">
    <name type="scientific">Skermanella aerolata</name>
    <dbReference type="NCBI Taxonomy" id="393310"/>
    <lineage>
        <taxon>Bacteria</taxon>
        <taxon>Pseudomonadati</taxon>
        <taxon>Pseudomonadota</taxon>
        <taxon>Alphaproteobacteria</taxon>
        <taxon>Rhodospirillales</taxon>
        <taxon>Azospirillaceae</taxon>
        <taxon>Skermanella</taxon>
    </lineage>
</organism>
<evidence type="ECO:0008006" key="3">
    <source>
        <dbReference type="Google" id="ProtNLM"/>
    </source>
</evidence>
<proteinExistence type="predicted"/>
<gene>
    <name evidence="1" type="ORF">SAE02_61850</name>
</gene>